<reference evidence="5" key="1">
    <citation type="submission" date="2021-03" db="EMBL/GenBank/DDBJ databases">
        <title>Comparative genomics and phylogenomic investigation of the class Geoglossomycetes provide insights into ecological specialization and systematics.</title>
        <authorList>
            <person name="Melie T."/>
            <person name="Pirro S."/>
            <person name="Miller A.N."/>
            <person name="Quandt A."/>
        </authorList>
    </citation>
    <scope>NUCLEOTIDE SEQUENCE</scope>
    <source>
        <strain evidence="5">GBOQ0MN5Z8</strain>
    </source>
</reference>
<evidence type="ECO:0000259" key="4">
    <source>
        <dbReference type="PROSITE" id="PS50018"/>
    </source>
</evidence>
<dbReference type="GO" id="GO:0007165">
    <property type="term" value="P:signal transduction"/>
    <property type="evidence" value="ECO:0007669"/>
    <property type="project" value="UniProtKB-ARBA"/>
</dbReference>
<protein>
    <recommendedName>
        <fullName evidence="4">Ras-GAP domain-containing protein</fullName>
    </recommendedName>
</protein>
<feature type="region of interest" description="Disordered" evidence="3">
    <location>
        <begin position="487"/>
        <end position="507"/>
    </location>
</feature>
<dbReference type="Gene3D" id="2.30.29.30">
    <property type="entry name" value="Pleckstrin-homology domain (PH domain)/Phosphotyrosine-binding domain (PTB)"/>
    <property type="match status" value="1"/>
</dbReference>
<dbReference type="Gene3D" id="3.40.525.10">
    <property type="entry name" value="CRAL-TRIO lipid binding domain"/>
    <property type="match status" value="1"/>
</dbReference>
<feature type="compositionally biased region" description="Polar residues" evidence="3">
    <location>
        <begin position="490"/>
        <end position="503"/>
    </location>
</feature>
<dbReference type="InterPro" id="IPR001251">
    <property type="entry name" value="CRAL-TRIO_dom"/>
</dbReference>
<dbReference type="EMBL" id="JAGHQL010000167">
    <property type="protein sequence ID" value="KAH0537026.1"/>
    <property type="molecule type" value="Genomic_DNA"/>
</dbReference>
<gene>
    <name evidence="5" type="ORF">FGG08_006161</name>
</gene>
<dbReference type="InterPro" id="IPR011993">
    <property type="entry name" value="PH-like_dom_sf"/>
</dbReference>
<evidence type="ECO:0000313" key="6">
    <source>
        <dbReference type="Proteomes" id="UP000698800"/>
    </source>
</evidence>
<dbReference type="OrthoDB" id="28245at2759"/>
<dbReference type="PANTHER" id="PTHR10194:SF142">
    <property type="entry name" value="NEUROFIBROMIN"/>
    <property type="match status" value="1"/>
</dbReference>
<dbReference type="Gene3D" id="1.10.506.10">
    <property type="entry name" value="GTPase Activation - p120gap, domain 1"/>
    <property type="match status" value="2"/>
</dbReference>
<proteinExistence type="predicted"/>
<evidence type="ECO:0000313" key="5">
    <source>
        <dbReference type="EMBL" id="KAH0537026.1"/>
    </source>
</evidence>
<dbReference type="Pfam" id="PF21877">
    <property type="entry name" value="PH_NF1"/>
    <property type="match status" value="1"/>
</dbReference>
<dbReference type="Proteomes" id="UP000698800">
    <property type="component" value="Unassembled WGS sequence"/>
</dbReference>
<dbReference type="InterPro" id="IPR008936">
    <property type="entry name" value="Rho_GTPase_activation_prot"/>
</dbReference>
<dbReference type="InterPro" id="IPR023152">
    <property type="entry name" value="RasGAP_CS"/>
</dbReference>
<keyword evidence="2" id="KW-0597">Phosphoprotein</keyword>
<dbReference type="InterPro" id="IPR001936">
    <property type="entry name" value="RasGAP_dom"/>
</dbReference>
<evidence type="ECO:0000256" key="2">
    <source>
        <dbReference type="ARBA" id="ARBA00022553"/>
    </source>
</evidence>
<dbReference type="CDD" id="cd05392">
    <property type="entry name" value="RasGAP_Neurofibromin_like"/>
    <property type="match status" value="1"/>
</dbReference>
<dbReference type="InterPro" id="IPR054071">
    <property type="entry name" value="PH_NF1"/>
</dbReference>
<dbReference type="PROSITE" id="PS50018">
    <property type="entry name" value="RAS_GTPASE_ACTIV_2"/>
    <property type="match status" value="1"/>
</dbReference>
<dbReference type="Pfam" id="PF13716">
    <property type="entry name" value="CRAL_TRIO_2"/>
    <property type="match status" value="1"/>
</dbReference>
<dbReference type="SMART" id="SM00323">
    <property type="entry name" value="RasGAP"/>
    <property type="match status" value="1"/>
</dbReference>
<organism evidence="5 6">
    <name type="scientific">Glutinoglossum americanum</name>
    <dbReference type="NCBI Taxonomy" id="1670608"/>
    <lineage>
        <taxon>Eukaryota</taxon>
        <taxon>Fungi</taxon>
        <taxon>Dikarya</taxon>
        <taxon>Ascomycota</taxon>
        <taxon>Pezizomycotina</taxon>
        <taxon>Geoglossomycetes</taxon>
        <taxon>Geoglossales</taxon>
        <taxon>Geoglossaceae</taxon>
        <taxon>Glutinoglossum</taxon>
    </lineage>
</organism>
<feature type="region of interest" description="Disordered" evidence="3">
    <location>
        <begin position="49"/>
        <end position="97"/>
    </location>
</feature>
<dbReference type="PROSITE" id="PS00509">
    <property type="entry name" value="RAS_GTPASE_ACTIV_1"/>
    <property type="match status" value="1"/>
</dbReference>
<dbReference type="InterPro" id="IPR039360">
    <property type="entry name" value="Ras_GTPase"/>
</dbReference>
<sequence length="2442" mass="273393">MNGDSKLVHTLIDRLTAKSETYIVELLADCCTAHWQSISRKSVEVADLGDERNPVPPQSAPNNASAGANSASNGLQPNGHGRYGSSGGAKIKVPPPSLDDTQAKRVLDILTRLLTPPSDEFYYHTGISAKFRPLNLHGGATHSAYDRVSREVWKVTSELDLSAFKAIEYVSASNWSLVFNYIQSKLRNLRALSSNTAVGGVSGLSGLSESESDALAGLQILAHLWINGRKLSLIVQELCGCFLHLRKAAQNSIALLLPHTIMRWLENNPNEFINLHMAQKKMEGGPDVLFDMSTSMQDNARRKGQLWPFQCALLLLLPEIFWVAGSMRETRSGGVAKKATFLESLRKGIRSPKSSNSAATCLVTLCSAARLFPTDTDSALLSYALDVQNELREELFRRPQPGIEEPIPDLQLMIYAFVGLCDLSMESVLEHLIPRCLDPTSPVQFKLAVFAGCAEIARQTNTEKYQSIFAAVAPRTRSYLDEMVSDQRRTASGNGVPTTQRQPAQGLEATRPPELLYSILELLAIYPSIFFIGAPQDKPAYNQFFEKALEDLAFFLASEDEKIRNSAIRFSRELLVNDSLLLSDNSRQRDANDFRFYFWKSTLTGFDLRDSGVKTALDFVQDYLRARITILKSQKDMKATTELSTEIPERTTASEALELAFLVHLCSSDLEICSTITNSLAVLCEEGRLMENMNDLARSPLTIMRNFEVYSELSSQNFRLTGQVAFQKRFRRLLSKMSRPTAGILTAWEVVFKRWKTVCRHILSFQPGSNMGPDDKTLMEWRNYSGFLAALGGTCIAELPQAVRVDDSTVAGLRWIDRLSLDGDDISSLDRFMKVSLQLLTCSNVVVREATREILGTELSPRLYLQLFQSLEGELEIIFDNPTDMTNTESRVLFAEQAASLLRTIVDRLDDSHDTFFSVDFGSLALDLARYIHSLKDDITVLRVKIKICQLCEAVTRKKEMLNLRHDVRIRNHLFQMLFEWMSRPGSPRNDSTIMIPGIRRDEMSRLQRDLDRACLKALVDIAYRLPLQPPDAHSDADTSDAKSQLFHTYFQGFLSLLSSEATEQDRRKELVLASIGREESSSSLELTITALSNLLSANVDVGLKHSLEIGYHEDIDIRTAFMRVLSNILLQGTEFDSLSDSAISEKYDRLLELLVSDMNITITLCDSCPSAEVDEMTISLLNIFDSRGIGFTLLKALIEHEIMNTGKPHSHHSLPLQNESELLRRNCVATKMLSVFAKWKGSMYLKSTLQQVLERLMLSSEELDLELDPERITSAEELQRNALQLRWVTNVFIDDICKSADKVPVSFRKICHIIHTAVASRFPEAKFTAVGAFIFLRFFCPAIVAPDSEGLVPSIPTKEMRRGLLLIAKVVQNLANNVLFGTKEAFMFPLNDFLTSNIIRVTKFLQKISAPPSTVEPTLPHESFDFGSCVALHRFLYDHWDSVRQRLLAHEKRLWKDSSLGKEAGQAKKEISASLDSFTELVPSLGPPPMDISWNRPQISANVPPAYSRFQHFMLKNAGRNTESVISARVVYDGGETHLAKIASRMWHRPFGILVDATCYTNTSEPQESFLRRMDSLTPSEMSKHLTRAYVYNMNSSYRKYFRRVLRLAAKNENSLVHPKNVEYLLIGSLQELQTHFHLASLHLPKDTISVVTDSRFVFQPILRLSKTKGKVDVVIKVGSQFVQVTTTKKQEIVPGLRLNATVNDIFRLTDVTEANTSIQTDDDSAFGIRTENGKVAMYFTSPKKLDILQAMRTAKAKQGKDSKPMKSIERLVRPEDVPGTLLNISLINMASFDPSLRLASYNLLCSLCRAFHFTLEKQFVNAKGLSIPADSVSLVVGISERLASSEPQLTHDFLTEFFVGWDRSPPQQRPLNILYVAPWLSNLRTHVLSQEADSEKGKERLSLIARKLIDVALQETALYTSFQQNIWSVISKDEALVEIFLDEMVKVAMSSGFASEKTEMIGSIAASLGTITIRGKVIARLRKALNRTSLRPTRHLPENAVWGEICVLLRICLAISFDSRVQAQLFLPELVHIITMVVNSGPSMTRALVHRLLMNTVHSMCTSFPLEETNLIKLKSILTSLSEPKIGLLFSLHPSTSRDGMFIQDERGLDNATFSSMETIANLLLEIIVVGAPSTDMANLWRSRWMSLVSSTAFQSNPAIQPRAFAVMGCLAREDVDDDLLYQVLVALRSGVTRFAEDNDSDMLIAIVTSLTKMMDKLPSTSRYVLQLFWLAMSLVRFAPPILFNCTVSFLESVLQVIAASGEFKEERMIPVLLQGRLPVEEAASEIDELYGVRFDSENFHFASSACLAKGLSDPVTKAAGLRALSTFLEIASASAPEERRFPRDVSVLPYLGLAAARATTVEESREILWLTGIPPPSVDVSPADIFAMINLDQIRDKELLLNTAITLIDFSSCEEAVQQRALTFLDRIAKRRPQILLHL</sequence>
<comment type="caution">
    <text evidence="5">The sequence shown here is derived from an EMBL/GenBank/DDBJ whole genome shotgun (WGS) entry which is preliminary data.</text>
</comment>
<feature type="compositionally biased region" description="Low complexity" evidence="3">
    <location>
        <begin position="60"/>
        <end position="73"/>
    </location>
</feature>
<evidence type="ECO:0000256" key="3">
    <source>
        <dbReference type="SAM" id="MobiDB-lite"/>
    </source>
</evidence>
<keyword evidence="1" id="KW-0343">GTPase activation</keyword>
<dbReference type="SUPFAM" id="SSF48371">
    <property type="entry name" value="ARM repeat"/>
    <property type="match status" value="1"/>
</dbReference>
<evidence type="ECO:0000256" key="1">
    <source>
        <dbReference type="ARBA" id="ARBA00022468"/>
    </source>
</evidence>
<accession>A0A9P8I249</accession>
<dbReference type="GO" id="GO:0005096">
    <property type="term" value="F:GTPase activator activity"/>
    <property type="evidence" value="ECO:0007669"/>
    <property type="project" value="UniProtKB-KW"/>
</dbReference>
<feature type="domain" description="Ras-GAP" evidence="4">
    <location>
        <begin position="1173"/>
        <end position="1377"/>
    </location>
</feature>
<dbReference type="Pfam" id="PF00616">
    <property type="entry name" value="RasGAP"/>
    <property type="match status" value="2"/>
</dbReference>
<keyword evidence="6" id="KW-1185">Reference proteome</keyword>
<dbReference type="InterPro" id="IPR016024">
    <property type="entry name" value="ARM-type_fold"/>
</dbReference>
<dbReference type="PANTHER" id="PTHR10194">
    <property type="entry name" value="RAS GTPASE-ACTIVATING PROTEINS"/>
    <property type="match status" value="1"/>
</dbReference>
<name>A0A9P8I249_9PEZI</name>
<dbReference type="InterPro" id="IPR036865">
    <property type="entry name" value="CRAL-TRIO_dom_sf"/>
</dbReference>
<dbReference type="SUPFAM" id="SSF48350">
    <property type="entry name" value="GTPase activation domain, GAP"/>
    <property type="match status" value="1"/>
</dbReference>